<dbReference type="PANTHER" id="PTHR12048:SF0">
    <property type="entry name" value="CCAAT_ENHANCER-BINDING PROTEIN ZETA"/>
    <property type="match status" value="1"/>
</dbReference>
<dbReference type="Pfam" id="PF03914">
    <property type="entry name" value="CBF"/>
    <property type="match status" value="1"/>
</dbReference>
<protein>
    <submittedName>
        <fullName evidence="4">RNA-binding ribosome biosynthesis protein mak21</fullName>
    </submittedName>
</protein>
<dbReference type="InterPro" id="IPR005612">
    <property type="entry name" value="CCAAT-binding_factor"/>
</dbReference>
<comment type="caution">
    <text evidence="4">The sequence shown here is derived from an EMBL/GenBank/DDBJ whole genome shotgun (WGS) entry which is preliminary data.</text>
</comment>
<evidence type="ECO:0000313" key="4">
    <source>
        <dbReference type="EMBL" id="KAK9768147.1"/>
    </source>
</evidence>
<dbReference type="InterPro" id="IPR016024">
    <property type="entry name" value="ARM-type_fold"/>
</dbReference>
<feature type="compositionally biased region" description="Acidic residues" evidence="2">
    <location>
        <begin position="709"/>
        <end position="788"/>
    </location>
</feature>
<keyword evidence="5" id="KW-1185">Reference proteome</keyword>
<feature type="compositionally biased region" description="Basic residues" evidence="2">
    <location>
        <begin position="320"/>
        <end position="331"/>
    </location>
</feature>
<reference evidence="4 5" key="1">
    <citation type="submission" date="2023-04" db="EMBL/GenBank/DDBJ databases">
        <title>Genome of Basidiobolus ranarum AG-B5.</title>
        <authorList>
            <person name="Stajich J.E."/>
            <person name="Carter-House D."/>
            <person name="Gryganskyi A."/>
        </authorList>
    </citation>
    <scope>NUCLEOTIDE SEQUENCE [LARGE SCALE GENOMIC DNA]</scope>
    <source>
        <strain evidence="4 5">AG-B5</strain>
    </source>
</reference>
<evidence type="ECO:0000313" key="5">
    <source>
        <dbReference type="Proteomes" id="UP001479436"/>
    </source>
</evidence>
<dbReference type="InterPro" id="IPR040155">
    <property type="entry name" value="CEBPZ/Mak21-like"/>
</dbReference>
<comment type="similarity">
    <text evidence="1">Belongs to the CBF/MAK21 family.</text>
</comment>
<feature type="compositionally biased region" description="Acidic residues" evidence="2">
    <location>
        <begin position="682"/>
        <end position="694"/>
    </location>
</feature>
<evidence type="ECO:0000259" key="3">
    <source>
        <dbReference type="Pfam" id="PF03914"/>
    </source>
</evidence>
<dbReference type="SUPFAM" id="SSF48371">
    <property type="entry name" value="ARM repeat"/>
    <property type="match status" value="1"/>
</dbReference>
<dbReference type="EMBL" id="JASJQH010000032">
    <property type="protein sequence ID" value="KAK9768147.1"/>
    <property type="molecule type" value="Genomic_DNA"/>
</dbReference>
<feature type="domain" description="CCAAT-binding factor" evidence="3">
    <location>
        <begin position="390"/>
        <end position="567"/>
    </location>
</feature>
<dbReference type="PANTHER" id="PTHR12048">
    <property type="entry name" value="CCAAT-BINDING FACTOR-RELATED"/>
    <property type="match status" value="1"/>
</dbReference>
<feature type="region of interest" description="Disordered" evidence="2">
    <location>
        <begin position="707"/>
        <end position="816"/>
    </location>
</feature>
<feature type="region of interest" description="Disordered" evidence="2">
    <location>
        <begin position="319"/>
        <end position="338"/>
    </location>
</feature>
<evidence type="ECO:0000256" key="2">
    <source>
        <dbReference type="SAM" id="MobiDB-lite"/>
    </source>
</evidence>
<organism evidence="4 5">
    <name type="scientific">Basidiobolus ranarum</name>
    <dbReference type="NCBI Taxonomy" id="34480"/>
    <lineage>
        <taxon>Eukaryota</taxon>
        <taxon>Fungi</taxon>
        <taxon>Fungi incertae sedis</taxon>
        <taxon>Zoopagomycota</taxon>
        <taxon>Entomophthoromycotina</taxon>
        <taxon>Basidiobolomycetes</taxon>
        <taxon>Basidiobolales</taxon>
        <taxon>Basidiobolaceae</taxon>
        <taxon>Basidiobolus</taxon>
    </lineage>
</organism>
<feature type="region of interest" description="Disordered" evidence="2">
    <location>
        <begin position="670"/>
        <end position="694"/>
    </location>
</feature>
<accession>A0ABR2X309</accession>
<sequence>MLKKQKKNLEDKSRVIIKPASRWFEIELPVLDRNVNPLSESAVEKKKEQARELFERENVNYETKKQMSGSDKTFLSTVINTGTLNDKVSALTLLVGESPIHSHKTLTSLLAMAKKKNRREALMTVASLKDLMLNNLLPDRKLKHFQDQPVGHPKITPAHLIVWYFEDFLKQYYFEIIQLIEVLSTDPVGNVKTNMAVYISELLSEKPEQEQNLLKLLINKLGDTDRKLASKVSFLILQLLIKHPNMKLIVSKEIETLIFRSNIHRRAQYSGIITLNQMILTSVDVAAANKLVDIYFTFFKKLLNDQKYVKGGKPAEVEVKKKKAKGKKKKNDKSPMDLATEDSEISKIIAAILTGVNRAFPFARVEDEVFDANLDTLFKITHTSTFNVVVQALSLIYQVSSSKQAVSDRFYRTLYDSLLDQRLANSSKQAMYLNLIFKSLKADVSLPRVMSFVKRIVQICGHHQPPFICGALFLISELTQSNKGIRALVFQPENEDDEEHFEDVKDDDDEEEHFVDVKEDGEEEQKTSRISYDGRKRDPRFTNAEKSCLWELVPFVGHFHPTVAMFANQLLQGEKIQSQPDLHLHTIMHFLDRFVYRNPKKKSSTVRGSSIHQPMDANTAGGVIWKRGAGTGDVTVNSEAFWRKKAVEIPADEVFFHKFFSEKSRIQDTINNKKKKRKHSEDSDEEGEPLGESDEEEIWQAMTAGMPNVEDDEDSDESDIDDLSVSESESEAGDAESEEELDVAENEESAEDVDDDDDFDDEEMPFGDDEDDLIASDEEVPVAEPEEDQSSKGRKKRRKADLPTFASYEDYANMLD</sequence>
<dbReference type="Proteomes" id="UP001479436">
    <property type="component" value="Unassembled WGS sequence"/>
</dbReference>
<name>A0ABR2X309_9FUNG</name>
<proteinExistence type="inferred from homology"/>
<gene>
    <name evidence="4" type="primary">MAK21</name>
    <name evidence="4" type="ORF">K7432_001441</name>
</gene>
<evidence type="ECO:0000256" key="1">
    <source>
        <dbReference type="ARBA" id="ARBA00007797"/>
    </source>
</evidence>